<evidence type="ECO:0000259" key="11">
    <source>
        <dbReference type="PROSITE" id="PS50893"/>
    </source>
</evidence>
<keyword evidence="6" id="KW-0067">ATP-binding</keyword>
<dbReference type="GO" id="GO:0016887">
    <property type="term" value="F:ATP hydrolysis activity"/>
    <property type="evidence" value="ECO:0007669"/>
    <property type="project" value="InterPro"/>
</dbReference>
<dbReference type="PROSITE" id="PS50893">
    <property type="entry name" value="ABC_TRANSPORTER_2"/>
    <property type="match status" value="2"/>
</dbReference>
<evidence type="ECO:0000259" key="12">
    <source>
        <dbReference type="PROSITE" id="PS50929"/>
    </source>
</evidence>
<feature type="transmembrane region" description="Helical" evidence="10">
    <location>
        <begin position="951"/>
        <end position="973"/>
    </location>
</feature>
<keyword evidence="7 10" id="KW-1133">Transmembrane helix</keyword>
<keyword evidence="8 10" id="KW-0472">Membrane</keyword>
<accession>A0A197JR08</accession>
<feature type="transmembrane region" description="Helical" evidence="10">
    <location>
        <begin position="856"/>
        <end position="882"/>
    </location>
</feature>
<dbReference type="InterPro" id="IPR050173">
    <property type="entry name" value="ABC_transporter_C-like"/>
</dbReference>
<dbReference type="Proteomes" id="UP000078512">
    <property type="component" value="Unassembled WGS sequence"/>
</dbReference>
<sequence>MGQQKTVVATSGQQGRADQQALLPRHHQINGNSNKSYAAVSGSSFSHSHPNQNQDQDKRQGQDIDDLGQEGPLSPEINANIFEHSTLSWLSGLFKIGFERQIQEQDLYQILEGRRAKDLGPRLARNWDQEKDRARAKRQTPSLLRALFKSFWLQYLPGYICFELGDVCQISIPWMMQLLLQFIQDSQLSVTPPPATYGYAIACTMYLTALTHNVLCHRWSLGSRKTGIFIQTALIDLVFKKSTTISTRSHLLYPDGSIINLMSTDISRIDNAMIPLLIVIASPIFVIAIIVLLLHMMGPSALLGAAILMLSNPIQGWGMAKLGPVRKLASQLTDQRIRLSTEILQGIKVIKLFAWEDSFLAKLAKVRSEELSHIGRLLSTRGFITATSAAIPVLASALTFALYAWLGHDLKPEIVFPTLAYYAIMRVPFLILPACYSSAVDAYVAIGRLQNYLLAEDLEPTAALDESLEDAIVIDHADFVWDSISSTTTATTTDSAMNFNIINNSNAAATAAAATDDDGSSPSARVYLKDISLRVARGSLIAVIGPVGSGKSSLLQAIVGNMPKSAGQVIRGACTSYASQTPWIQNSSIRDNILFDTDYDEERYWRIIRACCLEQDLDSFPAGDMTEIGERGVNLSGGQKARLSLARSVYFNAGIAIMDDPLSAVDAHVGAKLWKECILKELRGKTRIIATHQLHVLPSVDYIVLMKDGTIADKGTYLDLLAKGGEFAELMSQYGVVGKQDEENDTELRQLAKHDGGRISETETVAAEDAIVDGLAANRNKDAAGDASLKLMTEEEREIGAVSSKVYYEYFKTGGTGIWTAVVLSYLIQQACGLGMNYWLSLWSNQELSTSTSTNIMIYVAFAAAQFMMIAVASHLLSLAIIKTTASMHNQAFNHVVHAPLSFYDTTPIGRILNRFSKDVDVLDSNLWGTLNDIFITLLIILGSVALTIFYFPYLALVILPMAGFYYGLSLYYRSTSREVRRLDSTLRSKLYSYFSETLTGMGTLRAYDRIHLATLRNQQRLDDSNRAHYLFQVGIRWVAFRTLTVGSLLIFMVSLYVVGSRNTINAATAGLVLSYLTRTASDMNWLESNMNSVERLVHYIKNLPQEPPTKTHPDLRSRLRYWPSQGALEFRNVSMRYRPELPYVLRDVSFSVQAGQKIGVVGRTGAGKSSLIQALFLLCDLEQGQVWLDGIDTRTLGTEDLRSSIAIIPQDPILFQGTFRYNLDPLSRHSEQDLWQVLETSDLKTYVQQQEGGLDAEVQAQGENLSVGQRQLVCLSRALLAKSKVVVLDEATASVDLATDALIQRAIRHDFAASTVITVAHRINTIIDYDRILVMDGGQVAEFAAPQVLLRDSGSAFSKLVGETGSHNAALLRAM</sequence>
<dbReference type="CDD" id="cd03244">
    <property type="entry name" value="ABCC_MRP_domain2"/>
    <property type="match status" value="1"/>
</dbReference>
<feature type="transmembrane region" description="Helical" evidence="10">
    <location>
        <begin position="817"/>
        <end position="836"/>
    </location>
</feature>
<feature type="transmembrane region" description="Helical" evidence="10">
    <location>
        <begin position="272"/>
        <end position="294"/>
    </location>
</feature>
<feature type="domain" description="ABC transmembrane type-1" evidence="12">
    <location>
        <begin position="164"/>
        <end position="441"/>
    </location>
</feature>
<evidence type="ECO:0000256" key="3">
    <source>
        <dbReference type="ARBA" id="ARBA00022448"/>
    </source>
</evidence>
<evidence type="ECO:0000313" key="14">
    <source>
        <dbReference type="Proteomes" id="UP000078512"/>
    </source>
</evidence>
<evidence type="ECO:0000256" key="1">
    <source>
        <dbReference type="ARBA" id="ARBA00004141"/>
    </source>
</evidence>
<feature type="transmembrane region" description="Helical" evidence="10">
    <location>
        <begin position="383"/>
        <end position="407"/>
    </location>
</feature>
<organism evidence="13 14">
    <name type="scientific">Linnemannia elongata AG-77</name>
    <dbReference type="NCBI Taxonomy" id="1314771"/>
    <lineage>
        <taxon>Eukaryota</taxon>
        <taxon>Fungi</taxon>
        <taxon>Fungi incertae sedis</taxon>
        <taxon>Mucoromycota</taxon>
        <taxon>Mortierellomycotina</taxon>
        <taxon>Mortierellomycetes</taxon>
        <taxon>Mortierellales</taxon>
        <taxon>Mortierellaceae</taxon>
        <taxon>Linnemannia</taxon>
    </lineage>
</organism>
<dbReference type="FunFam" id="1.20.1560.10:FF:000010">
    <property type="entry name" value="Multidrug resistance-associated ABC transporter"/>
    <property type="match status" value="1"/>
</dbReference>
<reference evidence="13 14" key="1">
    <citation type="submission" date="2016-05" db="EMBL/GenBank/DDBJ databases">
        <title>Genome sequencing reveals origins of a unique bacterial endosymbiosis in the earliest lineages of terrestrial Fungi.</title>
        <authorList>
            <consortium name="DOE Joint Genome Institute"/>
            <person name="Uehling J."/>
            <person name="Gryganskyi A."/>
            <person name="Hameed K."/>
            <person name="Tschaplinski T."/>
            <person name="Misztal P."/>
            <person name="Wu S."/>
            <person name="Desiro A."/>
            <person name="Vande Pol N."/>
            <person name="Du Z.-Y."/>
            <person name="Zienkiewicz A."/>
            <person name="Zienkiewicz K."/>
            <person name="Morin E."/>
            <person name="Tisserant E."/>
            <person name="Splivallo R."/>
            <person name="Hainaut M."/>
            <person name="Henrissat B."/>
            <person name="Ohm R."/>
            <person name="Kuo A."/>
            <person name="Yan J."/>
            <person name="Lipzen A."/>
            <person name="Nolan M."/>
            <person name="Labutti K."/>
            <person name="Barry K."/>
            <person name="Goldstein A."/>
            <person name="Labbe J."/>
            <person name="Schadt C."/>
            <person name="Tuskan G."/>
            <person name="Grigoriev I."/>
            <person name="Martin F."/>
            <person name="Vilgalys R."/>
            <person name="Bonito G."/>
        </authorList>
    </citation>
    <scope>NUCLEOTIDE SEQUENCE [LARGE SCALE GENOMIC DNA]</scope>
    <source>
        <strain evidence="13 14">AG-77</strain>
    </source>
</reference>
<dbReference type="SUPFAM" id="SSF52540">
    <property type="entry name" value="P-loop containing nucleoside triphosphate hydrolases"/>
    <property type="match status" value="2"/>
</dbReference>
<evidence type="ECO:0000256" key="9">
    <source>
        <dbReference type="SAM" id="MobiDB-lite"/>
    </source>
</evidence>
<feature type="compositionally biased region" description="Polar residues" evidence="9">
    <location>
        <begin position="29"/>
        <end position="54"/>
    </location>
</feature>
<evidence type="ECO:0000313" key="13">
    <source>
        <dbReference type="EMBL" id="OAQ27712.1"/>
    </source>
</evidence>
<feature type="compositionally biased region" description="Polar residues" evidence="9">
    <location>
        <begin position="1"/>
        <end position="17"/>
    </location>
</feature>
<dbReference type="InterPro" id="IPR003593">
    <property type="entry name" value="AAA+_ATPase"/>
</dbReference>
<dbReference type="Pfam" id="PF00005">
    <property type="entry name" value="ABC_tran"/>
    <property type="match status" value="2"/>
</dbReference>
<dbReference type="PANTHER" id="PTHR24223">
    <property type="entry name" value="ATP-BINDING CASSETTE SUB-FAMILY C"/>
    <property type="match status" value="1"/>
</dbReference>
<dbReference type="SUPFAM" id="SSF90123">
    <property type="entry name" value="ABC transporter transmembrane region"/>
    <property type="match status" value="2"/>
</dbReference>
<dbReference type="InterPro" id="IPR011527">
    <property type="entry name" value="ABC1_TM_dom"/>
</dbReference>
<dbReference type="SMART" id="SM00382">
    <property type="entry name" value="AAA"/>
    <property type="match status" value="2"/>
</dbReference>
<dbReference type="CDD" id="cd03250">
    <property type="entry name" value="ABCC_MRP_domain1"/>
    <property type="match status" value="1"/>
</dbReference>
<feature type="domain" description="ABC transmembrane type-1" evidence="12">
    <location>
        <begin position="821"/>
        <end position="1096"/>
    </location>
</feature>
<dbReference type="CDD" id="cd18606">
    <property type="entry name" value="ABC_6TM_YOR1_D2_like"/>
    <property type="match status" value="1"/>
</dbReference>
<dbReference type="InterPro" id="IPR003439">
    <property type="entry name" value="ABC_transporter-like_ATP-bd"/>
</dbReference>
<dbReference type="EMBL" id="KV442054">
    <property type="protein sequence ID" value="OAQ27712.1"/>
    <property type="molecule type" value="Genomic_DNA"/>
</dbReference>
<dbReference type="CDD" id="cd18597">
    <property type="entry name" value="ABC_6TM_YOR1_D1_like"/>
    <property type="match status" value="1"/>
</dbReference>
<evidence type="ECO:0000256" key="8">
    <source>
        <dbReference type="ARBA" id="ARBA00023136"/>
    </source>
</evidence>
<dbReference type="PROSITE" id="PS00211">
    <property type="entry name" value="ABC_TRANSPORTER_1"/>
    <property type="match status" value="2"/>
</dbReference>
<feature type="domain" description="ABC transporter" evidence="11">
    <location>
        <begin position="1129"/>
        <end position="1363"/>
    </location>
</feature>
<dbReference type="GO" id="GO:0016020">
    <property type="term" value="C:membrane"/>
    <property type="evidence" value="ECO:0007669"/>
    <property type="project" value="UniProtKB-SubCell"/>
</dbReference>
<evidence type="ECO:0000256" key="6">
    <source>
        <dbReference type="ARBA" id="ARBA00022840"/>
    </source>
</evidence>
<keyword evidence="5" id="KW-0547">Nucleotide-binding</keyword>
<dbReference type="FunFam" id="3.40.50.300:FF:000997">
    <property type="entry name" value="Multidrug resistance-associated protein 1"/>
    <property type="match status" value="1"/>
</dbReference>
<keyword evidence="4 10" id="KW-0812">Transmembrane</keyword>
<evidence type="ECO:0000256" key="2">
    <source>
        <dbReference type="ARBA" id="ARBA00009726"/>
    </source>
</evidence>
<dbReference type="InterPro" id="IPR036640">
    <property type="entry name" value="ABC1_TM_sf"/>
</dbReference>
<name>A0A197JR08_9FUNG</name>
<dbReference type="InterPro" id="IPR017871">
    <property type="entry name" value="ABC_transporter-like_CS"/>
</dbReference>
<dbReference type="FunFam" id="1.20.1560.10:FF:000006">
    <property type="entry name" value="ATP-binding cassette, sub-family C (CFTR/MRP), member 9"/>
    <property type="match status" value="1"/>
</dbReference>
<dbReference type="Pfam" id="PF00664">
    <property type="entry name" value="ABC_membrane"/>
    <property type="match status" value="2"/>
</dbReference>
<dbReference type="FunFam" id="3.40.50.300:FF:000163">
    <property type="entry name" value="Multidrug resistance-associated protein member 4"/>
    <property type="match status" value="1"/>
</dbReference>
<dbReference type="STRING" id="1314771.A0A197JR08"/>
<dbReference type="InterPro" id="IPR027417">
    <property type="entry name" value="P-loop_NTPase"/>
</dbReference>
<dbReference type="PROSITE" id="PS50929">
    <property type="entry name" value="ABC_TM1F"/>
    <property type="match status" value="2"/>
</dbReference>
<feature type="transmembrane region" description="Helical" evidence="10">
    <location>
        <begin position="1039"/>
        <end position="1059"/>
    </location>
</feature>
<feature type="transmembrane region" description="Helical" evidence="10">
    <location>
        <begin position="925"/>
        <end position="945"/>
    </location>
</feature>
<keyword evidence="14" id="KW-1185">Reference proteome</keyword>
<keyword evidence="3" id="KW-0813">Transport</keyword>
<keyword evidence="13" id="KW-0378">Hydrolase</keyword>
<feature type="transmembrane region" description="Helical" evidence="10">
    <location>
        <begin position="419"/>
        <end position="444"/>
    </location>
</feature>
<dbReference type="Gene3D" id="3.40.50.300">
    <property type="entry name" value="P-loop containing nucleotide triphosphate hydrolases"/>
    <property type="match status" value="2"/>
</dbReference>
<comment type="subcellular location">
    <subcellularLocation>
        <location evidence="1">Membrane</location>
        <topology evidence="1">Multi-pass membrane protein</topology>
    </subcellularLocation>
</comment>
<evidence type="ECO:0000256" key="4">
    <source>
        <dbReference type="ARBA" id="ARBA00022692"/>
    </source>
</evidence>
<dbReference type="GO" id="GO:0005524">
    <property type="term" value="F:ATP binding"/>
    <property type="evidence" value="ECO:0007669"/>
    <property type="project" value="UniProtKB-KW"/>
</dbReference>
<feature type="domain" description="ABC transporter" evidence="11">
    <location>
        <begin position="502"/>
        <end position="733"/>
    </location>
</feature>
<protein>
    <submittedName>
        <fullName evidence="13">p-loop containing nucleoside triphosphate hydrolase protein</fullName>
    </submittedName>
</protein>
<evidence type="ECO:0000256" key="7">
    <source>
        <dbReference type="ARBA" id="ARBA00022989"/>
    </source>
</evidence>
<proteinExistence type="inferred from homology"/>
<dbReference type="GO" id="GO:0140359">
    <property type="term" value="F:ABC-type transporter activity"/>
    <property type="evidence" value="ECO:0007669"/>
    <property type="project" value="InterPro"/>
</dbReference>
<comment type="similarity">
    <text evidence="2">Belongs to the ABC transporter superfamily. ABCC family. Conjugate transporter (TC 3.A.1.208) subfamily.</text>
</comment>
<evidence type="ECO:0000256" key="10">
    <source>
        <dbReference type="SAM" id="Phobius"/>
    </source>
</evidence>
<dbReference type="PANTHER" id="PTHR24223:SF456">
    <property type="entry name" value="MULTIDRUG RESISTANCE-ASSOCIATED PROTEIN LETHAL(2)03659"/>
    <property type="match status" value="1"/>
</dbReference>
<evidence type="ECO:0000256" key="5">
    <source>
        <dbReference type="ARBA" id="ARBA00022741"/>
    </source>
</evidence>
<dbReference type="Gene3D" id="1.20.1560.10">
    <property type="entry name" value="ABC transporter type 1, transmembrane domain"/>
    <property type="match status" value="2"/>
</dbReference>
<feature type="region of interest" description="Disordered" evidence="9">
    <location>
        <begin position="1"/>
        <end position="70"/>
    </location>
</feature>
<dbReference type="OrthoDB" id="6500128at2759"/>
<gene>
    <name evidence="13" type="ORF">K457DRAFT_1893946</name>
</gene>